<dbReference type="AlphaFoldDB" id="A0A9P6SZ60"/>
<proteinExistence type="predicted"/>
<comment type="caution">
    <text evidence="1">The sequence shown here is derived from an EMBL/GenBank/DDBJ whole genome shotgun (WGS) entry which is preliminary data.</text>
</comment>
<dbReference type="EMBL" id="JAAAID010000953">
    <property type="protein sequence ID" value="KAG0012654.1"/>
    <property type="molecule type" value="Genomic_DNA"/>
</dbReference>
<evidence type="ECO:0000313" key="2">
    <source>
        <dbReference type="Proteomes" id="UP000703661"/>
    </source>
</evidence>
<dbReference type="Proteomes" id="UP000703661">
    <property type="component" value="Unassembled WGS sequence"/>
</dbReference>
<name>A0A9P6SZ60_9FUNG</name>
<evidence type="ECO:0000313" key="1">
    <source>
        <dbReference type="EMBL" id="KAG0012654.1"/>
    </source>
</evidence>
<accession>A0A9P6SZ60</accession>
<protein>
    <submittedName>
        <fullName evidence="1">Uncharacterized protein</fullName>
    </submittedName>
</protein>
<organism evidence="1 2">
    <name type="scientific">Entomortierella chlamydospora</name>
    <dbReference type="NCBI Taxonomy" id="101097"/>
    <lineage>
        <taxon>Eukaryota</taxon>
        <taxon>Fungi</taxon>
        <taxon>Fungi incertae sedis</taxon>
        <taxon>Mucoromycota</taxon>
        <taxon>Mortierellomycotina</taxon>
        <taxon>Mortierellomycetes</taxon>
        <taxon>Mortierellales</taxon>
        <taxon>Mortierellaceae</taxon>
        <taxon>Entomortierella</taxon>
    </lineage>
</organism>
<sequence length="297" mass="33629">MHHPGVVLEVVLSTMVEHVPQGLSTATLSLALTDGQDNIPSTDLLLDKTIQGFQNTVIRKLDAFQNQVTALHSQAVVTQQITRKVCELQKQTIDRLAMIHHKTDAIMAQNFNLAEYDIPRLFIVLPETSRSWDPASMFRTKFRLRFICMGVEHFERRDGIILPKLHLAMHEGYVIKKPTELFKKYRPLLTAMLKMAGNFVPVVSAIDAVTSKGIEYSLKCLETTETQSRMSEDIEVNLAQNNLTDFLTGVREVDGPDLRLLRSYLLETSSGDPLGNMYRITTHSGYVKWVCHDCLML</sequence>
<keyword evidence="2" id="KW-1185">Reference proteome</keyword>
<gene>
    <name evidence="1" type="ORF">BGZ80_011601</name>
</gene>
<reference evidence="1" key="1">
    <citation type="journal article" date="2020" name="Fungal Divers.">
        <title>Resolving the Mortierellaceae phylogeny through synthesis of multi-gene phylogenetics and phylogenomics.</title>
        <authorList>
            <person name="Vandepol N."/>
            <person name="Liber J."/>
            <person name="Desiro A."/>
            <person name="Na H."/>
            <person name="Kennedy M."/>
            <person name="Barry K."/>
            <person name="Grigoriev I.V."/>
            <person name="Miller A.N."/>
            <person name="O'Donnell K."/>
            <person name="Stajich J.E."/>
            <person name="Bonito G."/>
        </authorList>
    </citation>
    <scope>NUCLEOTIDE SEQUENCE</scope>
    <source>
        <strain evidence="1">NRRL 2769</strain>
    </source>
</reference>